<protein>
    <submittedName>
        <fullName evidence="1">Uncharacterized protein</fullName>
    </submittedName>
</protein>
<gene>
    <name evidence="1" type="ORF">XENOCAPTIV_027966</name>
</gene>
<evidence type="ECO:0000313" key="2">
    <source>
        <dbReference type="Proteomes" id="UP001434883"/>
    </source>
</evidence>
<dbReference type="Proteomes" id="UP001434883">
    <property type="component" value="Unassembled WGS sequence"/>
</dbReference>
<name>A0ABV0RMG2_9TELE</name>
<comment type="caution">
    <text evidence="1">The sequence shown here is derived from an EMBL/GenBank/DDBJ whole genome shotgun (WGS) entry which is preliminary data.</text>
</comment>
<accession>A0ABV0RMG2</accession>
<dbReference type="EMBL" id="JAHRIN010051158">
    <property type="protein sequence ID" value="MEQ2209285.1"/>
    <property type="molecule type" value="Genomic_DNA"/>
</dbReference>
<feature type="non-terminal residue" evidence="1">
    <location>
        <position position="1"/>
    </location>
</feature>
<sequence length="138" mass="15263">VHNIQAYLNSFKTEAILVGTPHQVRSSDITSIRFSGISQDISFSTLVTSLGVKMDSVSLRIERKISLLRHQGIHGEDTPLFQGSTHPIDLHTHPPFCLRVSPETSQDKALYNGRSAFLFSCSQCVECSPRSPDTTDYG</sequence>
<reference evidence="1 2" key="1">
    <citation type="submission" date="2021-06" db="EMBL/GenBank/DDBJ databases">
        <authorList>
            <person name="Palmer J.M."/>
        </authorList>
    </citation>
    <scope>NUCLEOTIDE SEQUENCE [LARGE SCALE GENOMIC DNA]</scope>
    <source>
        <strain evidence="1 2">XC_2019</strain>
        <tissue evidence="1">Muscle</tissue>
    </source>
</reference>
<evidence type="ECO:0000313" key="1">
    <source>
        <dbReference type="EMBL" id="MEQ2209285.1"/>
    </source>
</evidence>
<keyword evidence="2" id="KW-1185">Reference proteome</keyword>
<proteinExistence type="predicted"/>
<organism evidence="1 2">
    <name type="scientific">Xenoophorus captivus</name>
    <dbReference type="NCBI Taxonomy" id="1517983"/>
    <lineage>
        <taxon>Eukaryota</taxon>
        <taxon>Metazoa</taxon>
        <taxon>Chordata</taxon>
        <taxon>Craniata</taxon>
        <taxon>Vertebrata</taxon>
        <taxon>Euteleostomi</taxon>
        <taxon>Actinopterygii</taxon>
        <taxon>Neopterygii</taxon>
        <taxon>Teleostei</taxon>
        <taxon>Neoteleostei</taxon>
        <taxon>Acanthomorphata</taxon>
        <taxon>Ovalentaria</taxon>
        <taxon>Atherinomorphae</taxon>
        <taxon>Cyprinodontiformes</taxon>
        <taxon>Goodeidae</taxon>
        <taxon>Xenoophorus</taxon>
    </lineage>
</organism>